<reference evidence="11" key="1">
    <citation type="submission" date="2023-02" db="EMBL/GenBank/DDBJ databases">
        <title>Genome of toxic invasive species Heracleum sosnowskyi carries increased number of genes despite the absence of recent whole-genome duplications.</title>
        <authorList>
            <person name="Schelkunov M."/>
            <person name="Shtratnikova V."/>
            <person name="Makarenko M."/>
            <person name="Klepikova A."/>
            <person name="Omelchenko D."/>
            <person name="Novikova G."/>
            <person name="Obukhova E."/>
            <person name="Bogdanov V."/>
            <person name="Penin A."/>
            <person name="Logacheva M."/>
        </authorList>
    </citation>
    <scope>NUCLEOTIDE SEQUENCE</scope>
    <source>
        <strain evidence="11">Hsosn_3</strain>
        <tissue evidence="11">Leaf</tissue>
    </source>
</reference>
<evidence type="ECO:0000313" key="11">
    <source>
        <dbReference type="EMBL" id="KAK1405031.1"/>
    </source>
</evidence>
<feature type="domain" description="BHLH" evidence="10">
    <location>
        <begin position="215"/>
        <end position="242"/>
    </location>
</feature>
<dbReference type="GO" id="GO:0004650">
    <property type="term" value="F:polygalacturonase activity"/>
    <property type="evidence" value="ECO:0007669"/>
    <property type="project" value="InterPro"/>
</dbReference>
<keyword evidence="5" id="KW-0804">Transcription</keyword>
<dbReference type="SUPFAM" id="SSF51126">
    <property type="entry name" value="Pectin lyase-like"/>
    <property type="match status" value="1"/>
</dbReference>
<dbReference type="GO" id="GO:0046983">
    <property type="term" value="F:protein dimerization activity"/>
    <property type="evidence" value="ECO:0007669"/>
    <property type="project" value="InterPro"/>
</dbReference>
<organism evidence="11 12">
    <name type="scientific">Heracleum sosnowskyi</name>
    <dbReference type="NCBI Taxonomy" id="360622"/>
    <lineage>
        <taxon>Eukaryota</taxon>
        <taxon>Viridiplantae</taxon>
        <taxon>Streptophyta</taxon>
        <taxon>Embryophyta</taxon>
        <taxon>Tracheophyta</taxon>
        <taxon>Spermatophyta</taxon>
        <taxon>Magnoliopsida</taxon>
        <taxon>eudicotyledons</taxon>
        <taxon>Gunneridae</taxon>
        <taxon>Pentapetalae</taxon>
        <taxon>asterids</taxon>
        <taxon>campanulids</taxon>
        <taxon>Apiales</taxon>
        <taxon>Apiaceae</taxon>
        <taxon>Apioideae</taxon>
        <taxon>apioid superclade</taxon>
        <taxon>Tordylieae</taxon>
        <taxon>Tordyliinae</taxon>
        <taxon>Heracleum</taxon>
    </lineage>
</organism>
<dbReference type="InterPro" id="IPR000743">
    <property type="entry name" value="Glyco_hydro_28"/>
</dbReference>
<dbReference type="InterPro" id="IPR012334">
    <property type="entry name" value="Pectin_lyas_fold"/>
</dbReference>
<dbReference type="Gene3D" id="2.160.20.10">
    <property type="entry name" value="Single-stranded right-handed beta-helix, Pectin lyase-like"/>
    <property type="match status" value="1"/>
</dbReference>
<keyword evidence="6" id="KW-0539">Nucleus</keyword>
<proteinExistence type="inferred from homology"/>
<evidence type="ECO:0000256" key="6">
    <source>
        <dbReference type="ARBA" id="ARBA00023242"/>
    </source>
</evidence>
<dbReference type="Proteomes" id="UP001237642">
    <property type="component" value="Unassembled WGS sequence"/>
</dbReference>
<comment type="caution">
    <text evidence="11">The sequence shown here is derived from an EMBL/GenBank/DDBJ whole genome shotgun (WGS) entry which is preliminary data.</text>
</comment>
<dbReference type="PANTHER" id="PTHR31339">
    <property type="entry name" value="PECTIN LYASE-RELATED"/>
    <property type="match status" value="1"/>
</dbReference>
<sequence length="276" mass="30558">MSTGALSFKPKCQDDWVFQFAADCSTGAYWCLLFHMECYNSIHLTRAQTSSIMDFGGIGDEKGSNTKAFRAAVEKLGKAPGGGQLVIPPGKYLTGPFNLSSHFTLYLQKDAVILASPDEGEWTVVDALPSYGKGKEPPFGRFNGFISGSNLTDVVIITGDNGTIDGQGRTWWDKADTLKAKRPNLIELMYSKQIQISNITLINSPSYHIHPTYSRIDGLLDRTIQHMMFLRSVTDQADKLRQVIHQEAPQGKNWKSANRNDSQHNGASWAYDMGPC</sequence>
<dbReference type="GO" id="GO:0005634">
    <property type="term" value="C:nucleus"/>
    <property type="evidence" value="ECO:0007669"/>
    <property type="project" value="UniProtKB-SubCell"/>
</dbReference>
<accession>A0AAD8NE87</accession>
<evidence type="ECO:0000256" key="9">
    <source>
        <dbReference type="SAM" id="MobiDB-lite"/>
    </source>
</evidence>
<evidence type="ECO:0000256" key="8">
    <source>
        <dbReference type="RuleBase" id="RU361169"/>
    </source>
</evidence>
<reference evidence="11" key="2">
    <citation type="submission" date="2023-05" db="EMBL/GenBank/DDBJ databases">
        <authorList>
            <person name="Schelkunov M.I."/>
        </authorList>
    </citation>
    <scope>NUCLEOTIDE SEQUENCE</scope>
    <source>
        <strain evidence="11">Hsosn_3</strain>
        <tissue evidence="11">Leaf</tissue>
    </source>
</reference>
<evidence type="ECO:0000256" key="5">
    <source>
        <dbReference type="ARBA" id="ARBA00023163"/>
    </source>
</evidence>
<evidence type="ECO:0000256" key="1">
    <source>
        <dbReference type="ARBA" id="ARBA00004123"/>
    </source>
</evidence>
<feature type="region of interest" description="Disordered" evidence="9">
    <location>
        <begin position="249"/>
        <end position="276"/>
    </location>
</feature>
<dbReference type="EMBL" id="JAUIZM010000001">
    <property type="protein sequence ID" value="KAK1405031.1"/>
    <property type="molecule type" value="Genomic_DNA"/>
</dbReference>
<comment type="similarity">
    <text evidence="2 8">Belongs to the glycosyl hydrolase 28 family.</text>
</comment>
<evidence type="ECO:0000256" key="7">
    <source>
        <dbReference type="ARBA" id="ARBA00023295"/>
    </source>
</evidence>
<dbReference type="GO" id="GO:0005975">
    <property type="term" value="P:carbohydrate metabolic process"/>
    <property type="evidence" value="ECO:0007669"/>
    <property type="project" value="InterPro"/>
</dbReference>
<gene>
    <name evidence="11" type="ORF">POM88_004636</name>
</gene>
<evidence type="ECO:0000256" key="3">
    <source>
        <dbReference type="ARBA" id="ARBA00022801"/>
    </source>
</evidence>
<keyword evidence="4" id="KW-0805">Transcription regulation</keyword>
<dbReference type="Pfam" id="PF23176">
    <property type="entry name" value="bHLH_LHW"/>
    <property type="match status" value="1"/>
</dbReference>
<evidence type="ECO:0000256" key="4">
    <source>
        <dbReference type="ARBA" id="ARBA00023015"/>
    </source>
</evidence>
<name>A0AAD8NE87_9APIA</name>
<evidence type="ECO:0000259" key="10">
    <source>
        <dbReference type="Pfam" id="PF23176"/>
    </source>
</evidence>
<comment type="subcellular location">
    <subcellularLocation>
        <location evidence="1">Nucleus</location>
    </subcellularLocation>
</comment>
<dbReference type="InterPro" id="IPR011598">
    <property type="entry name" value="bHLH_dom"/>
</dbReference>
<dbReference type="AlphaFoldDB" id="A0AAD8NE87"/>
<dbReference type="PANTHER" id="PTHR31339:SF66">
    <property type="entry name" value="OS06G0106800 PROTEIN"/>
    <property type="match status" value="1"/>
</dbReference>
<dbReference type="InterPro" id="IPR051801">
    <property type="entry name" value="GH28_Enzymes"/>
</dbReference>
<keyword evidence="7 8" id="KW-0326">Glycosidase</keyword>
<feature type="compositionally biased region" description="Polar residues" evidence="9">
    <location>
        <begin position="253"/>
        <end position="266"/>
    </location>
</feature>
<evidence type="ECO:0000313" key="12">
    <source>
        <dbReference type="Proteomes" id="UP001237642"/>
    </source>
</evidence>
<protein>
    <submittedName>
        <fullName evidence="11">Polygalacturonase-like protein</fullName>
    </submittedName>
</protein>
<evidence type="ECO:0000256" key="2">
    <source>
        <dbReference type="ARBA" id="ARBA00008834"/>
    </source>
</evidence>
<keyword evidence="3 8" id="KW-0378">Hydrolase</keyword>
<keyword evidence="12" id="KW-1185">Reference proteome</keyword>
<dbReference type="InterPro" id="IPR011050">
    <property type="entry name" value="Pectin_lyase_fold/virulence"/>
</dbReference>
<dbReference type="Pfam" id="PF00295">
    <property type="entry name" value="Glyco_hydro_28"/>
    <property type="match status" value="1"/>
</dbReference>